<dbReference type="OrthoDB" id="1724644at2759"/>
<reference evidence="4" key="1">
    <citation type="journal article" date="2010" name="Nat. Biotechnol.">
        <title>Draft genome sequence of the oilseed species Ricinus communis.</title>
        <authorList>
            <person name="Chan A.P."/>
            <person name="Crabtree J."/>
            <person name="Zhao Q."/>
            <person name="Lorenzi H."/>
            <person name="Orvis J."/>
            <person name="Puiu D."/>
            <person name="Melake-Berhan A."/>
            <person name="Jones K.M."/>
            <person name="Redman J."/>
            <person name="Chen G."/>
            <person name="Cahoon E.B."/>
            <person name="Gedil M."/>
            <person name="Stanke M."/>
            <person name="Haas B.J."/>
            <person name="Wortman J.R."/>
            <person name="Fraser-Liggett C.M."/>
            <person name="Ravel J."/>
            <person name="Rabinowicz P.D."/>
        </authorList>
    </citation>
    <scope>NUCLEOTIDE SEQUENCE [LARGE SCALE GENOMIC DNA]</scope>
    <source>
        <strain evidence="4">cv. Hale</strain>
    </source>
</reference>
<dbReference type="Proteomes" id="UP000008311">
    <property type="component" value="Unassembled WGS sequence"/>
</dbReference>
<keyword evidence="1" id="KW-0175">Coiled coil</keyword>
<feature type="compositionally biased region" description="Basic residues" evidence="2">
    <location>
        <begin position="54"/>
        <end position="66"/>
    </location>
</feature>
<name>B9SWS5_RICCO</name>
<dbReference type="SUPFAM" id="SSF101447">
    <property type="entry name" value="Formin homology 2 domain (FH2 domain)"/>
    <property type="match status" value="1"/>
</dbReference>
<feature type="coiled-coil region" evidence="1">
    <location>
        <begin position="148"/>
        <end position="182"/>
    </location>
</feature>
<accession>B9SWS5</accession>
<feature type="compositionally biased region" description="Pro residues" evidence="2">
    <location>
        <begin position="31"/>
        <end position="44"/>
    </location>
</feature>
<proteinExistence type="predicted"/>
<dbReference type="InParanoid" id="B9SWS5"/>
<evidence type="ECO:0000256" key="2">
    <source>
        <dbReference type="SAM" id="MobiDB-lite"/>
    </source>
</evidence>
<dbReference type="KEGG" id="rcu:8283085"/>
<protein>
    <submittedName>
        <fullName evidence="3">Uncharacterized protein</fullName>
    </submittedName>
</protein>
<dbReference type="AlphaFoldDB" id="B9SWS5"/>
<dbReference type="PANTHER" id="PTHR35099:SF10">
    <property type="entry name" value="BZIP DOMAIN-CONTAINING PROTEIN"/>
    <property type="match status" value="1"/>
</dbReference>
<dbReference type="FunCoup" id="B9SWS5">
    <property type="interactions" value="236"/>
</dbReference>
<evidence type="ECO:0000313" key="3">
    <source>
        <dbReference type="EMBL" id="EEF31914.1"/>
    </source>
</evidence>
<dbReference type="OMA" id="FATSECH"/>
<dbReference type="PANTHER" id="PTHR35099">
    <property type="entry name" value="OS02G0182700 PROTEIN"/>
    <property type="match status" value="1"/>
</dbReference>
<keyword evidence="4" id="KW-1185">Reference proteome</keyword>
<evidence type="ECO:0000313" key="4">
    <source>
        <dbReference type="Proteomes" id="UP000008311"/>
    </source>
</evidence>
<dbReference type="STRING" id="3988.B9SWS5"/>
<organism evidence="3 4">
    <name type="scientific">Ricinus communis</name>
    <name type="common">Castor bean</name>
    <dbReference type="NCBI Taxonomy" id="3988"/>
    <lineage>
        <taxon>Eukaryota</taxon>
        <taxon>Viridiplantae</taxon>
        <taxon>Streptophyta</taxon>
        <taxon>Embryophyta</taxon>
        <taxon>Tracheophyta</taxon>
        <taxon>Spermatophyta</taxon>
        <taxon>Magnoliopsida</taxon>
        <taxon>eudicotyledons</taxon>
        <taxon>Gunneridae</taxon>
        <taxon>Pentapetalae</taxon>
        <taxon>rosids</taxon>
        <taxon>fabids</taxon>
        <taxon>Malpighiales</taxon>
        <taxon>Euphorbiaceae</taxon>
        <taxon>Acalyphoideae</taxon>
        <taxon>Acalypheae</taxon>
        <taxon>Ricinus</taxon>
    </lineage>
</organism>
<evidence type="ECO:0000256" key="1">
    <source>
        <dbReference type="SAM" id="Coils"/>
    </source>
</evidence>
<dbReference type="eggNOG" id="ENOG502RZ47">
    <property type="taxonomic scope" value="Eukaryota"/>
</dbReference>
<dbReference type="EMBL" id="EQ974211">
    <property type="protein sequence ID" value="EEF31914.1"/>
    <property type="molecule type" value="Genomic_DNA"/>
</dbReference>
<sequence>MIEEDDWVKLALNDDNRVVQLLLKLKRALSLPPPPPPPPPPQQPPLLRLDWSVRQRRSRQVSRKKDKAAAAAHDAATRASPTTPLSWSGGTTSVSGGGFEESSLPTKTVDTARSKVDVTSETPTTKRSRKKKTLPELKEEEILLLKERRNLKHQLVTLRLTVENQKAENESLKRLKVDLLSRQTPQTVAAAINTDECNSDKLNQIKLPRDASCSMTTVSAVGNRSETSSSGAALQKQEVGCRESSYVLPDLNLPVEDNSGIDVLYGIS</sequence>
<gene>
    <name evidence="3" type="ORF">RCOM_0010720</name>
</gene>
<feature type="region of interest" description="Disordered" evidence="2">
    <location>
        <begin position="28"/>
        <end position="133"/>
    </location>
</feature>